<name>A0A1I5SX69_9BACT</name>
<gene>
    <name evidence="1" type="ORF">SAMN04515674_105236</name>
</gene>
<dbReference type="STRING" id="1079859.SAMN04515674_105236"/>
<organism evidence="1 2">
    <name type="scientific">Pseudarcicella hirudinis</name>
    <dbReference type="NCBI Taxonomy" id="1079859"/>
    <lineage>
        <taxon>Bacteria</taxon>
        <taxon>Pseudomonadati</taxon>
        <taxon>Bacteroidota</taxon>
        <taxon>Cytophagia</taxon>
        <taxon>Cytophagales</taxon>
        <taxon>Flectobacillaceae</taxon>
        <taxon>Pseudarcicella</taxon>
    </lineage>
</organism>
<dbReference type="OrthoDB" id="962414at2"/>
<evidence type="ECO:0000313" key="1">
    <source>
        <dbReference type="EMBL" id="SFP74826.1"/>
    </source>
</evidence>
<proteinExistence type="predicted"/>
<dbReference type="EMBL" id="FOXH01000005">
    <property type="protein sequence ID" value="SFP74826.1"/>
    <property type="molecule type" value="Genomic_DNA"/>
</dbReference>
<reference evidence="1 2" key="1">
    <citation type="submission" date="2016-10" db="EMBL/GenBank/DDBJ databases">
        <authorList>
            <person name="de Groot N.N."/>
        </authorList>
    </citation>
    <scope>NUCLEOTIDE SEQUENCE [LARGE SCALE GENOMIC DNA]</scope>
    <source>
        <strain evidence="2">E92,LMG 26720,CCM 7988</strain>
    </source>
</reference>
<evidence type="ECO:0000313" key="2">
    <source>
        <dbReference type="Proteomes" id="UP000199306"/>
    </source>
</evidence>
<keyword evidence="2" id="KW-1185">Reference proteome</keyword>
<dbReference type="AlphaFoldDB" id="A0A1I5SX69"/>
<protein>
    <submittedName>
        <fullName evidence="1">Uncharacterized protein</fullName>
    </submittedName>
</protein>
<sequence length="127" mass="14741">MLNFSKNISVIQEDGEIIDCLVDNQAMPKDLSASQTISFFEDQNFHIVLFLTENAHKSLMMMVVRDFAENIEDLLTLSEYFRLKINEGKFINPMKSAKDKVDNIIYMTDTFRALFGKKDPENDPDFF</sequence>
<accession>A0A1I5SX69</accession>
<dbReference type="Proteomes" id="UP000199306">
    <property type="component" value="Unassembled WGS sequence"/>
</dbReference>
<dbReference type="RefSeq" id="WP_092016782.1">
    <property type="nucleotide sequence ID" value="NZ_FOXH01000005.1"/>
</dbReference>